<reference evidence="8 9" key="1">
    <citation type="submission" date="2016-09" db="EMBL/GenBank/DDBJ databases">
        <title>The draft genome of Dichanthelium oligosanthes: A C3 panicoid grass species.</title>
        <authorList>
            <person name="Studer A.J."/>
            <person name="Schnable J.C."/>
            <person name="Brutnell T.P."/>
        </authorList>
    </citation>
    <scope>NUCLEOTIDE SEQUENCE [LARGE SCALE GENOMIC DNA]</scope>
    <source>
        <strain evidence="9">cv. Kellogg 1175</strain>
        <tissue evidence="8">Leaf</tissue>
    </source>
</reference>
<evidence type="ECO:0000256" key="1">
    <source>
        <dbReference type="ARBA" id="ARBA00004141"/>
    </source>
</evidence>
<accession>A0A1E5W4M1</accession>
<evidence type="ECO:0000256" key="2">
    <source>
        <dbReference type="ARBA" id="ARBA00022692"/>
    </source>
</evidence>
<dbReference type="STRING" id="888268.A0A1E5W4M1"/>
<keyword evidence="7" id="KW-0732">Signal</keyword>
<evidence type="ECO:0000256" key="6">
    <source>
        <dbReference type="SAM" id="Phobius"/>
    </source>
</evidence>
<dbReference type="SMART" id="SM01417">
    <property type="entry name" value="Solute_trans_a"/>
    <property type="match status" value="1"/>
</dbReference>
<sequence length="412" mass="47559">MALKNVIRFILVLIHVSSCFARSGNMFSPGIVSASKSLPSWPILSAGTSVTVALVLSLFLTFEHLCAYHQPEVLFFHILEQKFMIGLILMVPVYAVQSFFSLLNSNVAFICELMRDCYEAFAMYCFERYLIACLGGEESTIRFMEGRLQISESSPLLDVDYDYGIVKHPFPLNCFMRNWYLGPDFYHAVKIGIVQYMILKPICAVLAIFMELLGIYGEGKFAWKYGYPYLAVVLNFSQTWALYCLIQFYTATKEKLEPIKPLSKFLTFKSIVFLTWWQGVAVAFLFSTGLFKGHLAQRFQTRIQDYIICLEMVDDVKYTVSHVVEPMERSFTKINKTIHQISENVKQLEKHKRKAKDDSHLIPLEPWSEEFSEAHDHVVGGSVSDSGLAKTRYNRNSNRPRRSFESRLRRWF</sequence>
<feature type="transmembrane region" description="Helical" evidence="6">
    <location>
        <begin position="227"/>
        <end position="250"/>
    </location>
</feature>
<feature type="transmembrane region" description="Helical" evidence="6">
    <location>
        <begin position="83"/>
        <end position="103"/>
    </location>
</feature>
<feature type="transmembrane region" description="Helical" evidence="6">
    <location>
        <begin position="43"/>
        <end position="62"/>
    </location>
</feature>
<keyword evidence="2 6" id="KW-0812">Transmembrane</keyword>
<comment type="subcellular location">
    <subcellularLocation>
        <location evidence="1">Membrane</location>
        <topology evidence="1">Multi-pass membrane protein</topology>
    </subcellularLocation>
</comment>
<dbReference type="Proteomes" id="UP000095767">
    <property type="component" value="Unassembled WGS sequence"/>
</dbReference>
<gene>
    <name evidence="8" type="ORF">BAE44_0006793</name>
</gene>
<evidence type="ECO:0000313" key="8">
    <source>
        <dbReference type="EMBL" id="OEL32188.1"/>
    </source>
</evidence>
<dbReference type="PANTHER" id="PTHR23423">
    <property type="entry name" value="ORGANIC SOLUTE TRANSPORTER-RELATED"/>
    <property type="match status" value="1"/>
</dbReference>
<dbReference type="AlphaFoldDB" id="A0A1E5W4M1"/>
<feature type="region of interest" description="Disordered" evidence="5">
    <location>
        <begin position="382"/>
        <end position="401"/>
    </location>
</feature>
<dbReference type="EMBL" id="LWDX02021842">
    <property type="protein sequence ID" value="OEL32188.1"/>
    <property type="molecule type" value="Genomic_DNA"/>
</dbReference>
<keyword evidence="9" id="KW-1185">Reference proteome</keyword>
<dbReference type="GO" id="GO:0016020">
    <property type="term" value="C:membrane"/>
    <property type="evidence" value="ECO:0007669"/>
    <property type="project" value="UniProtKB-SubCell"/>
</dbReference>
<dbReference type="InterPro" id="IPR005178">
    <property type="entry name" value="Ostalpha/TMEM184C"/>
</dbReference>
<feature type="transmembrane region" description="Helical" evidence="6">
    <location>
        <begin position="270"/>
        <end position="291"/>
    </location>
</feature>
<evidence type="ECO:0000256" key="4">
    <source>
        <dbReference type="ARBA" id="ARBA00023136"/>
    </source>
</evidence>
<dbReference type="Pfam" id="PF03619">
    <property type="entry name" value="Solute_trans_a"/>
    <property type="match status" value="1"/>
</dbReference>
<feature type="signal peptide" evidence="7">
    <location>
        <begin position="1"/>
        <end position="21"/>
    </location>
</feature>
<evidence type="ECO:0000256" key="7">
    <source>
        <dbReference type="SAM" id="SignalP"/>
    </source>
</evidence>
<comment type="caution">
    <text evidence="8">The sequence shown here is derived from an EMBL/GenBank/DDBJ whole genome shotgun (WGS) entry which is preliminary data.</text>
</comment>
<protein>
    <submittedName>
        <fullName evidence="8">Protein LAZ1-like protein 1</fullName>
    </submittedName>
</protein>
<feature type="chain" id="PRO_5009188800" evidence="7">
    <location>
        <begin position="22"/>
        <end position="412"/>
    </location>
</feature>
<name>A0A1E5W4M1_9POAL</name>
<feature type="transmembrane region" description="Helical" evidence="6">
    <location>
        <begin position="193"/>
        <end position="215"/>
    </location>
</feature>
<dbReference type="OrthoDB" id="5348404at2759"/>
<evidence type="ECO:0000256" key="3">
    <source>
        <dbReference type="ARBA" id="ARBA00022989"/>
    </source>
</evidence>
<evidence type="ECO:0000256" key="5">
    <source>
        <dbReference type="SAM" id="MobiDB-lite"/>
    </source>
</evidence>
<organism evidence="8 9">
    <name type="scientific">Dichanthelium oligosanthes</name>
    <dbReference type="NCBI Taxonomy" id="888268"/>
    <lineage>
        <taxon>Eukaryota</taxon>
        <taxon>Viridiplantae</taxon>
        <taxon>Streptophyta</taxon>
        <taxon>Embryophyta</taxon>
        <taxon>Tracheophyta</taxon>
        <taxon>Spermatophyta</taxon>
        <taxon>Magnoliopsida</taxon>
        <taxon>Liliopsida</taxon>
        <taxon>Poales</taxon>
        <taxon>Poaceae</taxon>
        <taxon>PACMAD clade</taxon>
        <taxon>Panicoideae</taxon>
        <taxon>Panicodae</taxon>
        <taxon>Paniceae</taxon>
        <taxon>Dichantheliinae</taxon>
        <taxon>Dichanthelium</taxon>
    </lineage>
</organism>
<evidence type="ECO:0000313" key="9">
    <source>
        <dbReference type="Proteomes" id="UP000095767"/>
    </source>
</evidence>
<keyword evidence="4 6" id="KW-0472">Membrane</keyword>
<keyword evidence="3 6" id="KW-1133">Transmembrane helix</keyword>
<proteinExistence type="predicted"/>